<accession>A0A9E8Z7V2</accession>
<dbReference type="EMBL" id="CP113797">
    <property type="protein sequence ID" value="WAL58074.1"/>
    <property type="molecule type" value="Genomic_DNA"/>
</dbReference>
<reference evidence="1" key="1">
    <citation type="submission" date="2022-12" db="EMBL/GenBank/DDBJ databases">
        <title>Polyphasic identification of a Novel Hot-Spring Cyanobacterium Ocullathermofonsia sinensis gen nov. sp. nov. and Genomic Insights on its Adaptations to the Thermal Habitat.</title>
        <authorList>
            <person name="Daroch M."/>
            <person name="Tang J."/>
            <person name="Jiang Y."/>
        </authorList>
    </citation>
    <scope>NUCLEOTIDE SEQUENCE</scope>
    <source>
        <strain evidence="1">PKUAC-SCTA174</strain>
    </source>
</reference>
<organism evidence="1 2">
    <name type="scientific">Thermocoleostomius sinensis A174</name>
    <dbReference type="NCBI Taxonomy" id="2016057"/>
    <lineage>
        <taxon>Bacteria</taxon>
        <taxon>Bacillati</taxon>
        <taxon>Cyanobacteriota</taxon>
        <taxon>Cyanophyceae</taxon>
        <taxon>Oculatellales</taxon>
        <taxon>Oculatellaceae</taxon>
        <taxon>Thermocoleostomius</taxon>
    </lineage>
</organism>
<proteinExistence type="predicted"/>
<dbReference type="InterPro" id="IPR025833">
    <property type="entry name" value="GDYXXLXY"/>
</dbReference>
<keyword evidence="2" id="KW-1185">Reference proteome</keyword>
<name>A0A9E8Z7V2_9CYAN</name>
<dbReference type="AlphaFoldDB" id="A0A9E8Z7V2"/>
<dbReference type="RefSeq" id="WP_268607470.1">
    <property type="nucleotide sequence ID" value="NZ_CP113797.1"/>
</dbReference>
<dbReference type="Proteomes" id="UP001163152">
    <property type="component" value="Chromosome"/>
</dbReference>
<gene>
    <name evidence="1" type="ORF">OXH18_12795</name>
</gene>
<dbReference type="KEGG" id="tsin:OXH18_12795"/>
<protein>
    <submittedName>
        <fullName evidence="1">GDYXXLXY domain-containing protein</fullName>
    </submittedName>
</protein>
<dbReference type="Pfam" id="PF14345">
    <property type="entry name" value="GDYXXLXY"/>
    <property type="match status" value="1"/>
</dbReference>
<evidence type="ECO:0000313" key="1">
    <source>
        <dbReference type="EMBL" id="WAL58074.1"/>
    </source>
</evidence>
<sequence length="216" mass="24531">MNQQPIEPLQPDLQLLPETEALPKQTKRLPGWRLWVPLLFQAMLIVAVPARDAYTYIAGTPVTLQTAPVDPYDLLRGYYQTLSYDISNPDLLRSLPGGDYLTQASGQYTKFYVVLEAPTPEITTPPTPWKPVRVSADRPTDLADHQVALQGHFNGWQVLYGLETYYMPEDRREQINTDISQVQGQAQRAFVVDIKVDASGNAVPISLWVRDRNYRF</sequence>
<evidence type="ECO:0000313" key="2">
    <source>
        <dbReference type="Proteomes" id="UP001163152"/>
    </source>
</evidence>